<keyword evidence="3" id="KW-1185">Reference proteome</keyword>
<gene>
    <name evidence="2" type="ORF">ILUMI_22455</name>
</gene>
<organism evidence="2 3">
    <name type="scientific">Ignelater luminosus</name>
    <name type="common">Cucubano</name>
    <name type="synonym">Pyrophorus luminosus</name>
    <dbReference type="NCBI Taxonomy" id="2038154"/>
    <lineage>
        <taxon>Eukaryota</taxon>
        <taxon>Metazoa</taxon>
        <taxon>Ecdysozoa</taxon>
        <taxon>Arthropoda</taxon>
        <taxon>Hexapoda</taxon>
        <taxon>Insecta</taxon>
        <taxon>Pterygota</taxon>
        <taxon>Neoptera</taxon>
        <taxon>Endopterygota</taxon>
        <taxon>Coleoptera</taxon>
        <taxon>Polyphaga</taxon>
        <taxon>Elateriformia</taxon>
        <taxon>Elateroidea</taxon>
        <taxon>Elateridae</taxon>
        <taxon>Agrypninae</taxon>
        <taxon>Pyrophorini</taxon>
        <taxon>Ignelater</taxon>
    </lineage>
</organism>
<sequence>MKFIIFFGIYLFCVVLNVRGENTENTVQCESGVAYQENDCNQCRCSGEHFVCTLKGWLV</sequence>
<dbReference type="EMBL" id="VTPC01090307">
    <property type="protein sequence ID" value="KAF2883727.1"/>
    <property type="molecule type" value="Genomic_DNA"/>
</dbReference>
<evidence type="ECO:0008006" key="4">
    <source>
        <dbReference type="Google" id="ProtNLM"/>
    </source>
</evidence>
<name>A0A8K0CED8_IGNLU</name>
<feature type="signal peptide" evidence="1">
    <location>
        <begin position="1"/>
        <end position="20"/>
    </location>
</feature>
<keyword evidence="1" id="KW-0732">Signal</keyword>
<reference evidence="2" key="1">
    <citation type="submission" date="2019-08" db="EMBL/GenBank/DDBJ databases">
        <title>The genome of the North American firefly Photinus pyralis.</title>
        <authorList>
            <consortium name="Photinus pyralis genome working group"/>
            <person name="Fallon T.R."/>
            <person name="Sander Lower S.E."/>
            <person name="Weng J.-K."/>
        </authorList>
    </citation>
    <scope>NUCLEOTIDE SEQUENCE</scope>
    <source>
        <strain evidence="2">TRF0915ILg1</strain>
        <tissue evidence="2">Whole body</tissue>
    </source>
</reference>
<feature type="chain" id="PRO_5035480726" description="Pacifastin domain-containing protein" evidence="1">
    <location>
        <begin position="21"/>
        <end position="59"/>
    </location>
</feature>
<dbReference type="AlphaFoldDB" id="A0A8K0CED8"/>
<comment type="caution">
    <text evidence="2">The sequence shown here is derived from an EMBL/GenBank/DDBJ whole genome shotgun (WGS) entry which is preliminary data.</text>
</comment>
<protein>
    <recommendedName>
        <fullName evidence="4">Pacifastin domain-containing protein</fullName>
    </recommendedName>
</protein>
<accession>A0A8K0CED8</accession>
<evidence type="ECO:0000313" key="2">
    <source>
        <dbReference type="EMBL" id="KAF2883727.1"/>
    </source>
</evidence>
<evidence type="ECO:0000313" key="3">
    <source>
        <dbReference type="Proteomes" id="UP000801492"/>
    </source>
</evidence>
<evidence type="ECO:0000256" key="1">
    <source>
        <dbReference type="SAM" id="SignalP"/>
    </source>
</evidence>
<dbReference type="Proteomes" id="UP000801492">
    <property type="component" value="Unassembled WGS sequence"/>
</dbReference>
<proteinExistence type="predicted"/>